<evidence type="ECO:0000256" key="9">
    <source>
        <dbReference type="SAM" id="MobiDB-lite"/>
    </source>
</evidence>
<dbReference type="InterPro" id="IPR037962">
    <property type="entry name" value="Neuralized"/>
</dbReference>
<keyword evidence="6" id="KW-0206">Cytoskeleton</keyword>
<dbReference type="InterPro" id="IPR013320">
    <property type="entry name" value="ConA-like_dom_sf"/>
</dbReference>
<evidence type="ECO:0000259" key="10">
    <source>
        <dbReference type="PROSITE" id="PS51065"/>
    </source>
</evidence>
<reference evidence="11" key="2">
    <citation type="submission" date="2025-09" db="UniProtKB">
        <authorList>
            <consortium name="Ensembl"/>
        </authorList>
    </citation>
    <scope>IDENTIFICATION</scope>
</reference>
<keyword evidence="2" id="KW-0963">Cytoplasm</keyword>
<protein>
    <recommendedName>
        <fullName evidence="8">Neuralized-like protein 4</fullName>
    </recommendedName>
</protein>
<dbReference type="Ensembl" id="ENSOKIT00005010902.1">
    <property type="protein sequence ID" value="ENSOKIP00005010237.1"/>
    <property type="gene ID" value="ENSOKIG00005004443.1"/>
</dbReference>
<dbReference type="PROSITE" id="PS51065">
    <property type="entry name" value="NHR"/>
    <property type="match status" value="6"/>
</dbReference>
<evidence type="ECO:0000313" key="11">
    <source>
        <dbReference type="Ensembl" id="ENSOKIP00005010237.1"/>
    </source>
</evidence>
<feature type="region of interest" description="Disordered" evidence="9">
    <location>
        <begin position="420"/>
        <end position="439"/>
    </location>
</feature>
<feature type="compositionally biased region" description="Acidic residues" evidence="9">
    <location>
        <begin position="186"/>
        <end position="198"/>
    </location>
</feature>
<evidence type="ECO:0000256" key="1">
    <source>
        <dbReference type="ARBA" id="ARBA00004114"/>
    </source>
</evidence>
<evidence type="ECO:0000256" key="8">
    <source>
        <dbReference type="ARBA" id="ARBA00073992"/>
    </source>
</evidence>
<evidence type="ECO:0000313" key="12">
    <source>
        <dbReference type="Proteomes" id="UP000694557"/>
    </source>
</evidence>
<dbReference type="GO" id="GO:0005814">
    <property type="term" value="C:centriole"/>
    <property type="evidence" value="ECO:0007669"/>
    <property type="project" value="UniProtKB-SubCell"/>
</dbReference>
<gene>
    <name evidence="11" type="primary">NEURL4</name>
</gene>
<feature type="compositionally biased region" description="Low complexity" evidence="9">
    <location>
        <begin position="1372"/>
        <end position="1386"/>
    </location>
</feature>
<keyword evidence="12" id="KW-1185">Reference proteome</keyword>
<reference evidence="11" key="1">
    <citation type="submission" date="2025-08" db="UniProtKB">
        <authorList>
            <consortium name="Ensembl"/>
        </authorList>
    </citation>
    <scope>IDENTIFICATION</scope>
</reference>
<dbReference type="GO" id="GO:0061630">
    <property type="term" value="F:ubiquitin protein ligase activity"/>
    <property type="evidence" value="ECO:0007669"/>
    <property type="project" value="TreeGrafter"/>
</dbReference>
<feature type="region of interest" description="Disordered" evidence="9">
    <location>
        <begin position="171"/>
        <end position="218"/>
    </location>
</feature>
<feature type="domain" description="NHR" evidence="10">
    <location>
        <begin position="441"/>
        <end position="607"/>
    </location>
</feature>
<dbReference type="GeneTree" id="ENSGT00940000159866"/>
<evidence type="ECO:0000256" key="3">
    <source>
        <dbReference type="ARBA" id="ARBA00022737"/>
    </source>
</evidence>
<proteinExistence type="predicted"/>
<feature type="region of interest" description="Disordered" evidence="9">
    <location>
        <begin position="1013"/>
        <end position="1037"/>
    </location>
</feature>
<feature type="domain" description="NHR" evidence="10">
    <location>
        <begin position="640"/>
        <end position="806"/>
    </location>
</feature>
<feature type="domain" description="NHR" evidence="10">
    <location>
        <begin position="834"/>
        <end position="1004"/>
    </location>
</feature>
<dbReference type="FunFam" id="2.60.120.920:FF:000016">
    <property type="entry name" value="neuralized-like protein 4 isoform X2"/>
    <property type="match status" value="1"/>
</dbReference>
<dbReference type="InterPro" id="IPR043136">
    <property type="entry name" value="B30.2/SPRY_sf"/>
</dbReference>
<dbReference type="InterPro" id="IPR006573">
    <property type="entry name" value="NHR_dom"/>
</dbReference>
<keyword evidence="3" id="KW-0677">Repeat</keyword>
<dbReference type="Pfam" id="PF07177">
    <property type="entry name" value="Neuralized"/>
    <property type="match status" value="6"/>
</dbReference>
<evidence type="ECO:0000256" key="4">
    <source>
        <dbReference type="ARBA" id="ARBA00022786"/>
    </source>
</evidence>
<keyword evidence="4" id="KW-0833">Ubl conjugation pathway</keyword>
<dbReference type="Proteomes" id="UP000694557">
    <property type="component" value="Unassembled WGS sequence"/>
</dbReference>
<feature type="region of interest" description="Disordered" evidence="9">
    <location>
        <begin position="1365"/>
        <end position="1395"/>
    </location>
</feature>
<feature type="domain" description="NHR" evidence="10">
    <location>
        <begin position="235"/>
        <end position="402"/>
    </location>
</feature>
<keyword evidence="5" id="KW-0832">Ubl conjugation</keyword>
<comment type="function">
    <text evidence="7">Promotes CCP110 ubiquitination and proteasome-dependent degradation. By counteracting accumulation of CP110, maintains normal centriolar homeostasis and preventing formation of ectopic microtubular organizing centers.</text>
</comment>
<dbReference type="PANTHER" id="PTHR12429:SF14">
    <property type="entry name" value="NEURALIZED-LIKE PROTEIN 4"/>
    <property type="match status" value="1"/>
</dbReference>
<dbReference type="FunFam" id="2.60.120.920:FF:000014">
    <property type="entry name" value="neuralized-like protein 4 isoform X2"/>
    <property type="match status" value="1"/>
</dbReference>
<evidence type="ECO:0000256" key="6">
    <source>
        <dbReference type="ARBA" id="ARBA00023212"/>
    </source>
</evidence>
<name>A0A8C7F3F0_ONCKI</name>
<dbReference type="SUPFAM" id="SSF49899">
    <property type="entry name" value="Concanavalin A-like lectins/glucanases"/>
    <property type="match status" value="1"/>
</dbReference>
<evidence type="ECO:0000256" key="5">
    <source>
        <dbReference type="ARBA" id="ARBA00022843"/>
    </source>
</evidence>
<evidence type="ECO:0000256" key="2">
    <source>
        <dbReference type="ARBA" id="ARBA00022490"/>
    </source>
</evidence>
<comment type="subcellular location">
    <subcellularLocation>
        <location evidence="1">Cytoplasm</location>
        <location evidence="1">Cytoskeleton</location>
        <location evidence="1">Microtubule organizing center</location>
        <location evidence="1">Centrosome</location>
        <location evidence="1">Centriole</location>
    </subcellularLocation>
</comment>
<accession>A0A8C7F3F0</accession>
<feature type="domain" description="NHR" evidence="10">
    <location>
        <begin position="1045"/>
        <end position="1209"/>
    </location>
</feature>
<feature type="compositionally biased region" description="Basic and acidic residues" evidence="9">
    <location>
        <begin position="174"/>
        <end position="185"/>
    </location>
</feature>
<dbReference type="FunFam" id="2.60.120.920:FF:000001">
    <property type="entry name" value="neuralized-like protein 4 isoform X1"/>
    <property type="match status" value="4"/>
</dbReference>
<organism evidence="11 12">
    <name type="scientific">Oncorhynchus kisutch</name>
    <name type="common">Coho salmon</name>
    <name type="synonym">Salmo kisutch</name>
    <dbReference type="NCBI Taxonomy" id="8019"/>
    <lineage>
        <taxon>Eukaryota</taxon>
        <taxon>Metazoa</taxon>
        <taxon>Chordata</taxon>
        <taxon>Craniata</taxon>
        <taxon>Vertebrata</taxon>
        <taxon>Euteleostomi</taxon>
        <taxon>Actinopterygii</taxon>
        <taxon>Neopterygii</taxon>
        <taxon>Teleostei</taxon>
        <taxon>Protacanthopterygii</taxon>
        <taxon>Salmoniformes</taxon>
        <taxon>Salmonidae</taxon>
        <taxon>Salmoninae</taxon>
        <taxon>Oncorhynchus</taxon>
    </lineage>
</organism>
<dbReference type="CDD" id="cd12887">
    <property type="entry name" value="SPRY_NHR_like"/>
    <property type="match status" value="6"/>
</dbReference>
<dbReference type="Gene3D" id="2.60.120.920">
    <property type="match status" value="6"/>
</dbReference>
<dbReference type="PANTHER" id="PTHR12429">
    <property type="entry name" value="NEURALIZED"/>
    <property type="match status" value="1"/>
</dbReference>
<evidence type="ECO:0000256" key="7">
    <source>
        <dbReference type="ARBA" id="ARBA00060334"/>
    </source>
</evidence>
<feature type="domain" description="NHR" evidence="10">
    <location>
        <begin position="2"/>
        <end position="168"/>
    </location>
</feature>
<dbReference type="SMART" id="SM00588">
    <property type="entry name" value="NEUZ"/>
    <property type="match status" value="6"/>
</dbReference>
<sequence length="1482" mass="161328">MAAELHPCSGKLIGLSNSNRTAQRNQPVQEFNHGLVLSREQLKDRDVFTVRIDKKVNSWSGSIEIGVTSLDPAGLDFPSSATGLKGGSWIVSGCSVLRDGRSVLEEYGRDLDQLSEGDRVGIQRSTHGELHLWVNGQDCGAAASGLPTGLWAVVDLYGKCTQVTVVSCEPPSLAERDTERETVEEREQEDEDEEEEVVVSDSGGGTGYTGSVNSPAGGGGARLGAVTGGMLTNDALLFHEKCGTLIKLSNNNKTAERRRPLDEFNNGVVMTNRPLRHNEMFEIRIDKLVDKWSGSIEIGVTTHNPNNLDYPATMTNLRSGTIMMSGCGILTNGKGTRREYCEFSLDELQEGDHIGLMHKASGALHFYINGIDQGVAAAQTPAIVYAVVDLYGMAVKVTIVHNHNHSDRLRRNNAIMRALSPDVGRPRPARSLTPDPDTPDRLLFHSNCGQKAAIISEGRTALRPHATDDFNHGVVLSGRPLHSNEVFQVRIDKMVDKWAGSIEIGVTTHNPAYLQLPSTMTNLRSGTWMMTGNGVMHNGTTILDEYGHNLDRLKAGDTVGVVRKEDGSLHFFVNGVAQGPAAWNVPPSVYAVVDLYGQAAQATIMDDVDLPTLPEDSSDGPTVMSPSSPCSVAGGNSANDLRFHQLHGTNAVITNGGRTALRQNCRSEFNDAIVISNRCLRDGELFEIVIQKMVDRWSGSIEAGVTAIRPEELEFPNTMTDIDYDTWMLSGTAIMQDGNTMRNNYGCDLDTLTTGSRIGMMRSATGDLHYYINGVDQGVACTGLPPEVYAVIDLYGQCVQVSITSSSGPQDNSLCTSNITESSFPIHSPVAGVAHRLHSKHGKNVVLLGEGCQAVRVGGYAHGIVFSAKELKTDELFEVKIDEVDDQWSGSLHMGLTTLAPPELPSCPMSGLSPSLTQLRSKVTWLLAGSEVRRNGLLQRQNYGASLDRLTVGNRVGVKRCSDDTMHVLIDGEDMGPAATAVAKNVYAVLDLYGRVTAVSIVSSSVLEDAGSVKAPSLSSDSCSEGEEDRTPVEGGEPALVPNTVMAFLENHGKNIQLSHENLTAARVSSYNQGLLVTAQPLPRQQLFQVLCIDRLNASWTSSLSLGVIGHSPDRLNFPSTACCLKRSVWLLQRDSVFHNSLKICENYGPNLDTCPEGTVLGLLVDGNSCLHLYVNGMDQGVAAQDIPTPCYPLIDLYGQCEQVTIVTNNVATVGGESVKARFQGDMEKADMVDGIKESVCWMPHPEVNPNKTCEYQALCSRFKDLLTLPDGYFNEDAKYNLCYCESCHKLRGDESYHKRGEPPRDYALPFGWCRFALRSEPHCDVSNSFKQWHIAYHGTSVGALRRTLDHAQLLSGTSSIFSVSPVKTEGPNGYSEPEENSSNSLPDRDREVPRVQLSPTMRYSGLEMFAPKVQFRDPRSHCCHQAQVGFQVCVRPGSYKVGPQTLGAIEPLDPRFSNTEIEWITKDQGGTLLYGLLIRVE</sequence>